<protein>
    <submittedName>
        <fullName evidence="6">C4-dicarboxylate ABC transporter</fullName>
    </submittedName>
</protein>
<dbReference type="RefSeq" id="WP_067379655.1">
    <property type="nucleotide sequence ID" value="NZ_CP015839.1"/>
</dbReference>
<dbReference type="PANTHER" id="PTHR37955">
    <property type="entry name" value="TELLURITE RESISTANCE PROTEIN TEHA"/>
    <property type="match status" value="1"/>
</dbReference>
<feature type="transmembrane region" description="Helical" evidence="5">
    <location>
        <begin position="251"/>
        <end position="268"/>
    </location>
</feature>
<name>A0A1A9EXA7_9GAMM</name>
<feature type="transmembrane region" description="Helical" evidence="5">
    <location>
        <begin position="288"/>
        <end position="308"/>
    </location>
</feature>
<evidence type="ECO:0000256" key="5">
    <source>
        <dbReference type="SAM" id="Phobius"/>
    </source>
</evidence>
<dbReference type="PANTHER" id="PTHR37955:SF1">
    <property type="entry name" value="DEP DOMAIN-CONTAINING PROTEIN"/>
    <property type="match status" value="1"/>
</dbReference>
<dbReference type="PROSITE" id="PS51257">
    <property type="entry name" value="PROKAR_LIPOPROTEIN"/>
    <property type="match status" value="1"/>
</dbReference>
<sequence length="325" mass="34941">MFHAFKLATRQVPTPLAGLALGIAALGACWELYSPHQGQAQLTGALLASVLLLAVLCKFVLNPLLLWRDLAHPVVGGVVPTFSMATMVISDALHPLVPTFAGGIWLLAVALHLTFLLLFALHRIRKFELHHMAPSWFVPPVGIVSAALTCPPEAVELARNLMWFGLISYSLLLPLMLYRLIFAKRLPRAARPILAILAAPANLCLAGYISIIDEPSILLIAVLGTVAQLMTLIIYMAFFQLMRLPFSASHAAFAFPVVVSALAMLELTDVLQTLGAPADVVGQIDTLATAQLGLASLMVLYVSGRLLLYYATSLRAAEAQSTSSD</sequence>
<dbReference type="InterPro" id="IPR052951">
    <property type="entry name" value="Tellurite_res_ion_channel"/>
</dbReference>
<feature type="transmembrane region" description="Helical" evidence="5">
    <location>
        <begin position="74"/>
        <end position="94"/>
    </location>
</feature>
<evidence type="ECO:0000256" key="3">
    <source>
        <dbReference type="ARBA" id="ARBA00022989"/>
    </source>
</evidence>
<feature type="transmembrane region" description="Helical" evidence="5">
    <location>
        <begin position="193"/>
        <end position="211"/>
    </location>
</feature>
<dbReference type="Gene3D" id="1.50.10.150">
    <property type="entry name" value="Voltage-dependent anion channel"/>
    <property type="match status" value="1"/>
</dbReference>
<reference evidence="6 7" key="2">
    <citation type="journal article" date="2018" name="Int. J. Syst. Evol. Microbiol.">
        <title>Marinobacterium aestuarii sp. nov., a benzene-degrading marine bacterium isolated from estuary sediment.</title>
        <authorList>
            <person name="Bae S.S."/>
            <person name="Jung J."/>
            <person name="Chung D."/>
            <person name="Baek K."/>
        </authorList>
    </citation>
    <scope>NUCLEOTIDE SEQUENCE [LARGE SCALE GENOMIC DNA]</scope>
    <source>
        <strain evidence="6 7">ST58-10</strain>
    </source>
</reference>
<dbReference type="InterPro" id="IPR004695">
    <property type="entry name" value="SLAC1/Mae1/Ssu1/TehA"/>
</dbReference>
<evidence type="ECO:0000256" key="4">
    <source>
        <dbReference type="ARBA" id="ARBA00023136"/>
    </source>
</evidence>
<keyword evidence="3 5" id="KW-1133">Transmembrane helix</keyword>
<dbReference type="CDD" id="cd09325">
    <property type="entry name" value="TDT_C4-dicarb_trans"/>
    <property type="match status" value="1"/>
</dbReference>
<feature type="transmembrane region" description="Helical" evidence="5">
    <location>
        <begin position="217"/>
        <end position="239"/>
    </location>
</feature>
<dbReference type="GO" id="GO:0046583">
    <property type="term" value="F:monoatomic cation efflux transmembrane transporter activity"/>
    <property type="evidence" value="ECO:0007669"/>
    <property type="project" value="TreeGrafter"/>
</dbReference>
<dbReference type="GO" id="GO:0005886">
    <property type="term" value="C:plasma membrane"/>
    <property type="evidence" value="ECO:0007669"/>
    <property type="project" value="TreeGrafter"/>
</dbReference>
<feature type="transmembrane region" description="Helical" evidence="5">
    <location>
        <begin position="100"/>
        <end position="121"/>
    </location>
</feature>
<dbReference type="AlphaFoldDB" id="A0A1A9EXA7"/>
<dbReference type="InterPro" id="IPR038665">
    <property type="entry name" value="Voltage-dep_anion_channel_sf"/>
</dbReference>
<gene>
    <name evidence="6" type="ORF">A8C75_06425</name>
</gene>
<proteinExistence type="predicted"/>
<evidence type="ECO:0000313" key="6">
    <source>
        <dbReference type="EMBL" id="ANG62163.1"/>
    </source>
</evidence>
<feature type="transmembrane region" description="Helical" evidence="5">
    <location>
        <begin position="161"/>
        <end position="181"/>
    </location>
</feature>
<dbReference type="Proteomes" id="UP000078070">
    <property type="component" value="Chromosome"/>
</dbReference>
<keyword evidence="4 5" id="KW-0472">Membrane</keyword>
<keyword evidence="7" id="KW-1185">Reference proteome</keyword>
<feature type="transmembrane region" description="Helical" evidence="5">
    <location>
        <begin position="133"/>
        <end position="149"/>
    </location>
</feature>
<dbReference type="EMBL" id="CP015839">
    <property type="protein sequence ID" value="ANG62163.1"/>
    <property type="molecule type" value="Genomic_DNA"/>
</dbReference>
<dbReference type="OrthoDB" id="309023at2"/>
<evidence type="ECO:0000256" key="2">
    <source>
        <dbReference type="ARBA" id="ARBA00022692"/>
    </source>
</evidence>
<feature type="transmembrane region" description="Helical" evidence="5">
    <location>
        <begin position="12"/>
        <end position="33"/>
    </location>
</feature>
<comment type="subcellular location">
    <subcellularLocation>
        <location evidence="1">Membrane</location>
        <topology evidence="1">Multi-pass membrane protein</topology>
    </subcellularLocation>
</comment>
<accession>A0A1A9EXA7</accession>
<dbReference type="Pfam" id="PF03595">
    <property type="entry name" value="SLAC1"/>
    <property type="match status" value="1"/>
</dbReference>
<dbReference type="KEGG" id="mars:A8C75_06425"/>
<organism evidence="6 7">
    <name type="scientific">Marinobacterium aestuarii</name>
    <dbReference type="NCBI Taxonomy" id="1821621"/>
    <lineage>
        <taxon>Bacteria</taxon>
        <taxon>Pseudomonadati</taxon>
        <taxon>Pseudomonadota</taxon>
        <taxon>Gammaproteobacteria</taxon>
        <taxon>Oceanospirillales</taxon>
        <taxon>Oceanospirillaceae</taxon>
        <taxon>Marinobacterium</taxon>
    </lineage>
</organism>
<evidence type="ECO:0000313" key="7">
    <source>
        <dbReference type="Proteomes" id="UP000078070"/>
    </source>
</evidence>
<reference evidence="7" key="1">
    <citation type="submission" date="2016-05" db="EMBL/GenBank/DDBJ databases">
        <authorList>
            <person name="Baek K."/>
            <person name="Yang S.-J."/>
        </authorList>
    </citation>
    <scope>NUCLEOTIDE SEQUENCE [LARGE SCALE GENOMIC DNA]</scope>
    <source>
        <strain evidence="7">ST58-10</strain>
    </source>
</reference>
<evidence type="ECO:0000256" key="1">
    <source>
        <dbReference type="ARBA" id="ARBA00004141"/>
    </source>
</evidence>
<dbReference type="STRING" id="1821621.A8C75_06425"/>
<keyword evidence="2 5" id="KW-0812">Transmembrane</keyword>
<feature type="transmembrane region" description="Helical" evidence="5">
    <location>
        <begin position="45"/>
        <end position="67"/>
    </location>
</feature>